<reference evidence="2 3" key="1">
    <citation type="submission" date="2020-08" db="EMBL/GenBank/DDBJ databases">
        <authorList>
            <person name="Hejnol A."/>
        </authorList>
    </citation>
    <scope>NUCLEOTIDE SEQUENCE [LARGE SCALE GENOMIC DNA]</scope>
</reference>
<dbReference type="EMBL" id="CAJFCJ010000010">
    <property type="protein sequence ID" value="CAD5119521.1"/>
    <property type="molecule type" value="Genomic_DNA"/>
</dbReference>
<protein>
    <submittedName>
        <fullName evidence="2">DgyrCDS8122</fullName>
    </submittedName>
</protein>
<feature type="transmembrane region" description="Helical" evidence="1">
    <location>
        <begin position="321"/>
        <end position="339"/>
    </location>
</feature>
<feature type="transmembrane region" description="Helical" evidence="1">
    <location>
        <begin position="271"/>
        <end position="292"/>
    </location>
</feature>
<accession>A0A7I8VUW9</accession>
<keyword evidence="3" id="KW-1185">Reference proteome</keyword>
<keyword evidence="1" id="KW-1133">Transmembrane helix</keyword>
<evidence type="ECO:0000313" key="3">
    <source>
        <dbReference type="Proteomes" id="UP000549394"/>
    </source>
</evidence>
<evidence type="ECO:0000313" key="2">
    <source>
        <dbReference type="EMBL" id="CAD5119521.1"/>
    </source>
</evidence>
<evidence type="ECO:0000256" key="1">
    <source>
        <dbReference type="SAM" id="Phobius"/>
    </source>
</evidence>
<proteinExistence type="predicted"/>
<sequence>MHNQRQATFIRRHPAYYSTLAAGGVPKRQFTIPETSTSMTYNANPVIPYPANLPPGLNVLYPGKRFKGRSVDVPDARTSQNILESLTPPTRHRPQMSALQEEFMREYLLQDRVLPGNQMLIPSIPSASSSTENMTTITQDSIATTPATSAKWSSHLKRKLSWRKTPSTSIDDEYWSEDMLPPSYANMTKANRDNQSWVDLMVPPSYQTKPSSIPAKDLSVDLLNIGQRRIRRQETPIHTSFLLKEDQDIEEDEHSSRVSCTGSFCKVCMSAFAHITALICIILVIHFSICYYKSLAPKELPTGTKNGLLITNLKETSSYKTALIACACILAIAYILIFIEAHTSQSRAYIHNYRTKEEALVYIEVMKKTNPTIKWHVECFDLTNTEDSYSVVHVVRHSQSEVYQHRGCKDISSDPPIFAKGTICRCFTTCHVTYFSGGKKRKPVRKL</sequence>
<dbReference type="Proteomes" id="UP000549394">
    <property type="component" value="Unassembled WGS sequence"/>
</dbReference>
<dbReference type="AlphaFoldDB" id="A0A7I8VUW9"/>
<gene>
    <name evidence="2" type="ORF">DGYR_LOCUS7752</name>
</gene>
<keyword evidence="1" id="KW-0812">Transmembrane</keyword>
<name>A0A7I8VUW9_9ANNE</name>
<keyword evidence="1" id="KW-0472">Membrane</keyword>
<organism evidence="2 3">
    <name type="scientific">Dimorphilus gyrociliatus</name>
    <dbReference type="NCBI Taxonomy" id="2664684"/>
    <lineage>
        <taxon>Eukaryota</taxon>
        <taxon>Metazoa</taxon>
        <taxon>Spiralia</taxon>
        <taxon>Lophotrochozoa</taxon>
        <taxon>Annelida</taxon>
        <taxon>Polychaeta</taxon>
        <taxon>Polychaeta incertae sedis</taxon>
        <taxon>Dinophilidae</taxon>
        <taxon>Dimorphilus</taxon>
    </lineage>
</organism>
<comment type="caution">
    <text evidence="2">The sequence shown here is derived from an EMBL/GenBank/DDBJ whole genome shotgun (WGS) entry which is preliminary data.</text>
</comment>